<name>A0A5B7JB73_PORTR</name>
<organism evidence="1 2">
    <name type="scientific">Portunus trituberculatus</name>
    <name type="common">Swimming crab</name>
    <name type="synonym">Neptunus trituberculatus</name>
    <dbReference type="NCBI Taxonomy" id="210409"/>
    <lineage>
        <taxon>Eukaryota</taxon>
        <taxon>Metazoa</taxon>
        <taxon>Ecdysozoa</taxon>
        <taxon>Arthropoda</taxon>
        <taxon>Crustacea</taxon>
        <taxon>Multicrustacea</taxon>
        <taxon>Malacostraca</taxon>
        <taxon>Eumalacostraca</taxon>
        <taxon>Eucarida</taxon>
        <taxon>Decapoda</taxon>
        <taxon>Pleocyemata</taxon>
        <taxon>Brachyura</taxon>
        <taxon>Eubrachyura</taxon>
        <taxon>Portunoidea</taxon>
        <taxon>Portunidae</taxon>
        <taxon>Portuninae</taxon>
        <taxon>Portunus</taxon>
    </lineage>
</organism>
<comment type="caution">
    <text evidence="1">The sequence shown here is derived from an EMBL/GenBank/DDBJ whole genome shotgun (WGS) entry which is preliminary data.</text>
</comment>
<proteinExistence type="predicted"/>
<keyword evidence="2" id="KW-1185">Reference proteome</keyword>
<dbReference type="EMBL" id="VSRR010081759">
    <property type="protein sequence ID" value="MPC89664.1"/>
    <property type="molecule type" value="Genomic_DNA"/>
</dbReference>
<gene>
    <name evidence="1" type="ORF">E2C01_084618</name>
</gene>
<evidence type="ECO:0000313" key="2">
    <source>
        <dbReference type="Proteomes" id="UP000324222"/>
    </source>
</evidence>
<reference evidence="1 2" key="1">
    <citation type="submission" date="2019-05" db="EMBL/GenBank/DDBJ databases">
        <title>Another draft genome of Portunus trituberculatus and its Hox gene families provides insights of decapod evolution.</title>
        <authorList>
            <person name="Jeong J.-H."/>
            <person name="Song I."/>
            <person name="Kim S."/>
            <person name="Choi T."/>
            <person name="Kim D."/>
            <person name="Ryu S."/>
            <person name="Kim W."/>
        </authorList>
    </citation>
    <scope>NUCLEOTIDE SEQUENCE [LARGE SCALE GENOMIC DNA]</scope>
    <source>
        <tissue evidence="1">Muscle</tissue>
    </source>
</reference>
<evidence type="ECO:0000313" key="1">
    <source>
        <dbReference type="EMBL" id="MPC89664.1"/>
    </source>
</evidence>
<accession>A0A5B7JB73</accession>
<dbReference type="AlphaFoldDB" id="A0A5B7JB73"/>
<protein>
    <submittedName>
        <fullName evidence="1">Uncharacterized protein</fullName>
    </submittedName>
</protein>
<dbReference type="Proteomes" id="UP000324222">
    <property type="component" value="Unassembled WGS sequence"/>
</dbReference>
<sequence length="137" mass="14681">MLHHLASPTIEERLPLFASPCALCGPQVLPGSGPPDDALLDGPAVVWRAGEVLLSPSVGFGLSGEQPGLTAPSITTTTRLEFLQRALSRRFSQRAVGSITHPLCGNTSLAGDSSRNTSRGMRREPHPPIWCWTFWPG</sequence>